<dbReference type="OrthoDB" id="462071at2"/>
<keyword evidence="1" id="KW-0812">Transmembrane</keyword>
<protein>
    <submittedName>
        <fullName evidence="2">Uncharacterized protein</fullName>
    </submittedName>
</protein>
<keyword evidence="3" id="KW-1185">Reference proteome</keyword>
<name>E0UD52_GLOV7</name>
<dbReference type="STRING" id="497965.Cyan7822_0918"/>
<reference evidence="3" key="1">
    <citation type="journal article" date="2011" name="MBio">
        <title>Novel metabolic attributes of the genus Cyanothece, comprising a group of unicellular nitrogen-fixing Cyanobacteria.</title>
        <authorList>
            <person name="Bandyopadhyay A."/>
            <person name="Elvitigala T."/>
            <person name="Welsh E."/>
            <person name="Stockel J."/>
            <person name="Liberton M."/>
            <person name="Min H."/>
            <person name="Sherman L.A."/>
            <person name="Pakrasi H.B."/>
        </authorList>
    </citation>
    <scope>NUCLEOTIDE SEQUENCE [LARGE SCALE GENOMIC DNA]</scope>
    <source>
        <strain evidence="3">PCC 7822</strain>
    </source>
</reference>
<dbReference type="HOGENOM" id="CLU_1728248_0_0_3"/>
<dbReference type="eggNOG" id="ENOG5032U1Z">
    <property type="taxonomic scope" value="Bacteria"/>
</dbReference>
<keyword evidence="1" id="KW-1133">Transmembrane helix</keyword>
<evidence type="ECO:0000313" key="2">
    <source>
        <dbReference type="EMBL" id="ADN12932.1"/>
    </source>
</evidence>
<keyword evidence="1" id="KW-0472">Membrane</keyword>
<accession>E0UD52</accession>
<dbReference type="KEGG" id="cyj:Cyan7822_0918"/>
<dbReference type="EMBL" id="CP002198">
    <property type="protein sequence ID" value="ADN12932.1"/>
    <property type="molecule type" value="Genomic_DNA"/>
</dbReference>
<dbReference type="Proteomes" id="UP000008206">
    <property type="component" value="Chromosome"/>
</dbReference>
<dbReference type="AlphaFoldDB" id="E0UD52"/>
<dbReference type="RefSeq" id="WP_013321042.1">
    <property type="nucleotide sequence ID" value="NC_014501.1"/>
</dbReference>
<feature type="transmembrane region" description="Helical" evidence="1">
    <location>
        <begin position="104"/>
        <end position="129"/>
    </location>
</feature>
<proteinExistence type="predicted"/>
<evidence type="ECO:0000256" key="1">
    <source>
        <dbReference type="SAM" id="Phobius"/>
    </source>
</evidence>
<feature type="transmembrane region" description="Helical" evidence="1">
    <location>
        <begin position="65"/>
        <end position="83"/>
    </location>
</feature>
<evidence type="ECO:0000313" key="3">
    <source>
        <dbReference type="Proteomes" id="UP000008206"/>
    </source>
</evidence>
<organism evidence="2 3">
    <name type="scientific">Gloeothece verrucosa (strain PCC 7822)</name>
    <name type="common">Cyanothece sp. (strain PCC 7822)</name>
    <dbReference type="NCBI Taxonomy" id="497965"/>
    <lineage>
        <taxon>Bacteria</taxon>
        <taxon>Bacillati</taxon>
        <taxon>Cyanobacteriota</taxon>
        <taxon>Cyanophyceae</taxon>
        <taxon>Oscillatoriophycideae</taxon>
        <taxon>Chroococcales</taxon>
        <taxon>Aphanothecaceae</taxon>
        <taxon>Gloeothece</taxon>
        <taxon>Gloeothece verrucosa</taxon>
    </lineage>
</organism>
<gene>
    <name evidence="2" type="ordered locus">Cyan7822_0918</name>
</gene>
<sequence>MKSNFSNSKKELSQQNFSEETKNSDYYLQFIDSKMLNSFTPEQLETVRHLINLIIFRSSPKIVDLRFTVDLIFIRYFFVFLVGKDRRNQKRNYIPDPVSRWGNLITVVFIIISFNLLISSSILLGAYLVKSLIGINLFPKHFHQTVQEFILNGKK</sequence>